<evidence type="ECO:0000256" key="2">
    <source>
        <dbReference type="RuleBase" id="RU000411"/>
    </source>
</evidence>
<dbReference type="Pfam" id="PF00079">
    <property type="entry name" value="Serpin"/>
    <property type="match status" value="1"/>
</dbReference>
<feature type="domain" description="Serpin" evidence="3">
    <location>
        <begin position="22"/>
        <end position="380"/>
    </location>
</feature>
<name>A0A504YDE8_FASGI</name>
<dbReference type="Gene3D" id="3.30.497.10">
    <property type="entry name" value="Antithrombin, subunit I, domain 2"/>
    <property type="match status" value="1"/>
</dbReference>
<evidence type="ECO:0000256" key="1">
    <source>
        <dbReference type="ARBA" id="ARBA00009500"/>
    </source>
</evidence>
<dbReference type="SMART" id="SM00093">
    <property type="entry name" value="SERPIN"/>
    <property type="match status" value="1"/>
</dbReference>
<evidence type="ECO:0000313" key="4">
    <source>
        <dbReference type="EMBL" id="TPP58561.1"/>
    </source>
</evidence>
<gene>
    <name evidence="4" type="ORF">FGIG_03293</name>
</gene>
<comment type="caution">
    <text evidence="4">The sequence shown here is derived from an EMBL/GenBank/DDBJ whole genome shotgun (WGS) entry which is preliminary data.</text>
</comment>
<dbReference type="AlphaFoldDB" id="A0A504YDE8"/>
<dbReference type="SUPFAM" id="SSF56574">
    <property type="entry name" value="Serpins"/>
    <property type="match status" value="1"/>
</dbReference>
<sequence length="392" mass="44904">MTNPTTTELSDAIERSLLEFTEDFYGQVVRFQREEPTNVCVAPVCLYEMLAMLLSGSGGATRIELQQVLHWPDRFSDSMIHHAIRALTVSFLLPFARTGLARRMFLLKHGQLKPQFLNALHYYYKCTVEKIDTLNGAENKRRYINLWTTESTQHQIINLVPVKLITEASWSCILSALYCRTSNIKGATHEALFHLLNGARCYVHMMHKVDRIPFIELPELEASAIKLELRLPNYQLLLVLPYAIDGLVNLIQRLQHPEKLSTILAQDFTYEVLSVYVPQFTLGHGTHPDLNPILFGMGLISLFDRNKADLSGMMEEMNLSISHVFHKTILEITDLGITNQAVIASRRMQAIREFRADHPFFICLLYDHRTPIAIGHVVKPRRSHLPVYVNLK</sequence>
<dbReference type="GO" id="GO:0004867">
    <property type="term" value="F:serine-type endopeptidase inhibitor activity"/>
    <property type="evidence" value="ECO:0007669"/>
    <property type="project" value="InterPro"/>
</dbReference>
<dbReference type="STRING" id="46835.A0A504YDE8"/>
<dbReference type="Proteomes" id="UP000316759">
    <property type="component" value="Unassembled WGS sequence"/>
</dbReference>
<organism evidence="4 5">
    <name type="scientific">Fasciola gigantica</name>
    <name type="common">Giant liver fluke</name>
    <dbReference type="NCBI Taxonomy" id="46835"/>
    <lineage>
        <taxon>Eukaryota</taxon>
        <taxon>Metazoa</taxon>
        <taxon>Spiralia</taxon>
        <taxon>Lophotrochozoa</taxon>
        <taxon>Platyhelminthes</taxon>
        <taxon>Trematoda</taxon>
        <taxon>Digenea</taxon>
        <taxon>Plagiorchiida</taxon>
        <taxon>Echinostomata</taxon>
        <taxon>Echinostomatoidea</taxon>
        <taxon>Fasciolidae</taxon>
        <taxon>Fasciola</taxon>
    </lineage>
</organism>
<dbReference type="InterPro" id="IPR000215">
    <property type="entry name" value="Serpin_fam"/>
</dbReference>
<dbReference type="EMBL" id="SUNJ01011880">
    <property type="protein sequence ID" value="TPP58561.1"/>
    <property type="molecule type" value="Genomic_DNA"/>
</dbReference>
<keyword evidence="5" id="KW-1185">Reference proteome</keyword>
<proteinExistence type="inferred from homology"/>
<dbReference type="GO" id="GO:0005615">
    <property type="term" value="C:extracellular space"/>
    <property type="evidence" value="ECO:0007669"/>
    <property type="project" value="InterPro"/>
</dbReference>
<dbReference type="InterPro" id="IPR023796">
    <property type="entry name" value="Serpin_dom"/>
</dbReference>
<protein>
    <recommendedName>
        <fullName evidence="3">Serpin domain-containing protein</fullName>
    </recommendedName>
</protein>
<dbReference type="PANTHER" id="PTHR11461:SF211">
    <property type="entry name" value="GH10112P-RELATED"/>
    <property type="match status" value="1"/>
</dbReference>
<dbReference type="PANTHER" id="PTHR11461">
    <property type="entry name" value="SERINE PROTEASE INHIBITOR, SERPIN"/>
    <property type="match status" value="1"/>
</dbReference>
<evidence type="ECO:0000259" key="3">
    <source>
        <dbReference type="SMART" id="SM00093"/>
    </source>
</evidence>
<accession>A0A504YDE8</accession>
<dbReference type="InterPro" id="IPR036186">
    <property type="entry name" value="Serpin_sf"/>
</dbReference>
<reference evidence="4 5" key="1">
    <citation type="submission" date="2019-04" db="EMBL/GenBank/DDBJ databases">
        <title>Annotation for the trematode Fasciola gigantica.</title>
        <authorList>
            <person name="Choi Y.-J."/>
        </authorList>
    </citation>
    <scope>NUCLEOTIDE SEQUENCE [LARGE SCALE GENOMIC DNA]</scope>
    <source>
        <strain evidence="4">Uganda_cow_1</strain>
    </source>
</reference>
<dbReference type="OrthoDB" id="671595at2759"/>
<evidence type="ECO:0000313" key="5">
    <source>
        <dbReference type="Proteomes" id="UP000316759"/>
    </source>
</evidence>
<dbReference type="Gene3D" id="2.30.39.10">
    <property type="entry name" value="Alpha-1-antitrypsin, domain 1"/>
    <property type="match status" value="1"/>
</dbReference>
<dbReference type="InterPro" id="IPR042185">
    <property type="entry name" value="Serpin_sf_2"/>
</dbReference>
<comment type="similarity">
    <text evidence="1 2">Belongs to the serpin family.</text>
</comment>
<dbReference type="InterPro" id="IPR042178">
    <property type="entry name" value="Serpin_sf_1"/>
</dbReference>